<keyword evidence="2" id="KW-1185">Reference proteome</keyword>
<protein>
    <submittedName>
        <fullName evidence="1">Uncharacterized protein</fullName>
    </submittedName>
</protein>
<dbReference type="InterPro" id="IPR039904">
    <property type="entry name" value="TRANK1"/>
</dbReference>
<dbReference type="PANTHER" id="PTHR21529">
    <property type="entry name" value="MAMMARY TURMOR VIRUS RECEPTOR HOMOLOG 1, 2 MTVR1, 2"/>
    <property type="match status" value="1"/>
</dbReference>
<dbReference type="Proteomes" id="UP000631114">
    <property type="component" value="Unassembled WGS sequence"/>
</dbReference>
<dbReference type="OrthoDB" id="10504277at2759"/>
<organism evidence="1 2">
    <name type="scientific">Coptis chinensis</name>
    <dbReference type="NCBI Taxonomy" id="261450"/>
    <lineage>
        <taxon>Eukaryota</taxon>
        <taxon>Viridiplantae</taxon>
        <taxon>Streptophyta</taxon>
        <taxon>Embryophyta</taxon>
        <taxon>Tracheophyta</taxon>
        <taxon>Spermatophyta</taxon>
        <taxon>Magnoliopsida</taxon>
        <taxon>Ranunculales</taxon>
        <taxon>Ranunculaceae</taxon>
        <taxon>Coptidoideae</taxon>
        <taxon>Coptis</taxon>
    </lineage>
</organism>
<dbReference type="EMBL" id="JADFTS010000004">
    <property type="protein sequence ID" value="KAF9608117.1"/>
    <property type="molecule type" value="Genomic_DNA"/>
</dbReference>
<accession>A0A835I133</accession>
<proteinExistence type="predicted"/>
<reference evidence="1 2" key="1">
    <citation type="submission" date="2020-10" db="EMBL/GenBank/DDBJ databases">
        <title>The Coptis chinensis genome and diversification of protoberbering-type alkaloids.</title>
        <authorList>
            <person name="Wang B."/>
            <person name="Shu S."/>
            <person name="Song C."/>
            <person name="Liu Y."/>
        </authorList>
    </citation>
    <scope>NUCLEOTIDE SEQUENCE [LARGE SCALE GENOMIC DNA]</scope>
    <source>
        <strain evidence="1">HL-2020</strain>
        <tissue evidence="1">Leaf</tissue>
    </source>
</reference>
<gene>
    <name evidence="1" type="ORF">IFM89_006044</name>
</gene>
<evidence type="ECO:0000313" key="2">
    <source>
        <dbReference type="Proteomes" id="UP000631114"/>
    </source>
</evidence>
<dbReference type="PANTHER" id="PTHR21529:SF4">
    <property type="entry name" value="TPR AND ANKYRIN REPEAT-CONTAINING PROTEIN 1"/>
    <property type="match status" value="1"/>
</dbReference>
<sequence>MGFSSASSLAHSFLHTLLPTDPQSQILLLECLLFLTSSCQIGKGWFLTLKLIYTQSVDSEKSESYQYALLGSSEQTKVSPFLRHVYDFILAVVWKILPERRFEWARIYKTKALHFHQLLVLRLVTVLGLVCLNSEEHFSKVQELMGDAAGILPLLPQDFQLQFWFLMKGRIRTSKYFAYLFAKALESVDNQLVLVHKEGCNNAFMFLKPIVVNSSSFQQMNKI</sequence>
<evidence type="ECO:0000313" key="1">
    <source>
        <dbReference type="EMBL" id="KAF9608117.1"/>
    </source>
</evidence>
<dbReference type="AlphaFoldDB" id="A0A835I133"/>
<name>A0A835I133_9MAGN</name>
<comment type="caution">
    <text evidence="1">The sequence shown here is derived from an EMBL/GenBank/DDBJ whole genome shotgun (WGS) entry which is preliminary data.</text>
</comment>